<protein>
    <submittedName>
        <fullName evidence="2">Uncharacterized protein</fullName>
    </submittedName>
</protein>
<dbReference type="AlphaFoldDB" id="A0A915KKQ6"/>
<accession>A0A915KKQ6</accession>
<keyword evidence="1" id="KW-1185">Reference proteome</keyword>
<organism evidence="1 2">
    <name type="scientific">Romanomermis culicivorax</name>
    <name type="common">Nematode worm</name>
    <dbReference type="NCBI Taxonomy" id="13658"/>
    <lineage>
        <taxon>Eukaryota</taxon>
        <taxon>Metazoa</taxon>
        <taxon>Ecdysozoa</taxon>
        <taxon>Nematoda</taxon>
        <taxon>Enoplea</taxon>
        <taxon>Dorylaimia</taxon>
        <taxon>Mermithida</taxon>
        <taxon>Mermithoidea</taxon>
        <taxon>Mermithidae</taxon>
        <taxon>Romanomermis</taxon>
    </lineage>
</organism>
<sequence>MIHNDPYLRRIVTCAPLHKQHPVAGKAMIGKLTCKSTKWTTSCADNLHSNRVPQKERKDDDKSLLVFSYISLVSVPACCQVWREELLCNIRSLAKA</sequence>
<dbReference type="WBParaSite" id="nRc.2.0.1.t38608-RA">
    <property type="protein sequence ID" value="nRc.2.0.1.t38608-RA"/>
    <property type="gene ID" value="nRc.2.0.1.g38608"/>
</dbReference>
<name>A0A915KKQ6_ROMCU</name>
<reference evidence="2" key="1">
    <citation type="submission" date="2022-11" db="UniProtKB">
        <authorList>
            <consortium name="WormBaseParasite"/>
        </authorList>
    </citation>
    <scope>IDENTIFICATION</scope>
</reference>
<dbReference type="Proteomes" id="UP000887565">
    <property type="component" value="Unplaced"/>
</dbReference>
<proteinExistence type="predicted"/>
<evidence type="ECO:0000313" key="1">
    <source>
        <dbReference type="Proteomes" id="UP000887565"/>
    </source>
</evidence>
<evidence type="ECO:0000313" key="2">
    <source>
        <dbReference type="WBParaSite" id="nRc.2.0.1.t38608-RA"/>
    </source>
</evidence>